<accession>A0AAD4XC36</accession>
<evidence type="ECO:0000313" key="2">
    <source>
        <dbReference type="Proteomes" id="UP001202328"/>
    </source>
</evidence>
<protein>
    <submittedName>
        <fullName evidence="1">Uncharacterized protein</fullName>
    </submittedName>
</protein>
<evidence type="ECO:0000313" key="1">
    <source>
        <dbReference type="EMBL" id="KAI3902016.1"/>
    </source>
</evidence>
<gene>
    <name evidence="1" type="ORF">MKW98_013690</name>
</gene>
<dbReference type="InterPro" id="IPR038765">
    <property type="entry name" value="Papain-like_cys_pep_sf"/>
</dbReference>
<dbReference type="Gene3D" id="3.90.70.10">
    <property type="entry name" value="Cysteine proteinases"/>
    <property type="match status" value="1"/>
</dbReference>
<dbReference type="EMBL" id="JAJJMB010011474">
    <property type="protein sequence ID" value="KAI3902016.1"/>
    <property type="molecule type" value="Genomic_DNA"/>
</dbReference>
<comment type="caution">
    <text evidence="1">The sequence shown here is derived from an EMBL/GenBank/DDBJ whole genome shotgun (WGS) entry which is preliminary data.</text>
</comment>
<organism evidence="1 2">
    <name type="scientific">Papaver atlanticum</name>
    <dbReference type="NCBI Taxonomy" id="357466"/>
    <lineage>
        <taxon>Eukaryota</taxon>
        <taxon>Viridiplantae</taxon>
        <taxon>Streptophyta</taxon>
        <taxon>Embryophyta</taxon>
        <taxon>Tracheophyta</taxon>
        <taxon>Spermatophyta</taxon>
        <taxon>Magnoliopsida</taxon>
        <taxon>Ranunculales</taxon>
        <taxon>Papaveraceae</taxon>
        <taxon>Papaveroideae</taxon>
        <taxon>Papaver</taxon>
    </lineage>
</organism>
<dbReference type="AlphaFoldDB" id="A0AAD4XC36"/>
<sequence length="144" mass="16257">MEPLRMPNAQDDAPRFYIHWCLGFGRSGFKTVRDFNLAVKECILWHGGVLAEIYMTTGGFHPAGQNVVTMTGNVETEYVNIDGVLEERPSGHAVLIIGWRNFGNSMEFQFLNSHGPEYGGGGVNWCRSNTIYHVYVPQVLQWYA</sequence>
<dbReference type="Proteomes" id="UP001202328">
    <property type="component" value="Unassembled WGS sequence"/>
</dbReference>
<dbReference type="SUPFAM" id="SSF54001">
    <property type="entry name" value="Cysteine proteinases"/>
    <property type="match status" value="1"/>
</dbReference>
<name>A0AAD4XC36_9MAGN</name>
<proteinExistence type="predicted"/>
<reference evidence="1" key="1">
    <citation type="submission" date="2022-04" db="EMBL/GenBank/DDBJ databases">
        <title>A functionally conserved STORR gene fusion in Papaver species that diverged 16.8 million years ago.</title>
        <authorList>
            <person name="Catania T."/>
        </authorList>
    </citation>
    <scope>NUCLEOTIDE SEQUENCE</scope>
    <source>
        <strain evidence="1">S-188037</strain>
    </source>
</reference>
<keyword evidence="2" id="KW-1185">Reference proteome</keyword>